<dbReference type="Pfam" id="PF22458">
    <property type="entry name" value="RsmF-B_ferredox"/>
    <property type="match status" value="1"/>
</dbReference>
<evidence type="ECO:0000256" key="7">
    <source>
        <dbReference type="ARBA" id="ARBA00022679"/>
    </source>
</evidence>
<keyword evidence="8 13" id="KW-0949">S-adenosyl-L-methionine</keyword>
<dbReference type="PANTHER" id="PTHR22807">
    <property type="entry name" value="NOP2 YEAST -RELATED NOL1/NOP2/FMU SUN DOMAIN-CONTAINING"/>
    <property type="match status" value="1"/>
</dbReference>
<dbReference type="Pfam" id="PF01029">
    <property type="entry name" value="NusB"/>
    <property type="match status" value="1"/>
</dbReference>
<evidence type="ECO:0000256" key="11">
    <source>
        <dbReference type="ARBA" id="ARBA00031088"/>
    </source>
</evidence>
<keyword evidence="7 13" id="KW-0808">Transferase</keyword>
<dbReference type="Gene3D" id="3.40.50.150">
    <property type="entry name" value="Vaccinia Virus protein VP39"/>
    <property type="match status" value="1"/>
</dbReference>
<dbReference type="InterPro" id="IPR001678">
    <property type="entry name" value="MeTrfase_RsmB-F_NOP2_dom"/>
</dbReference>
<gene>
    <name evidence="15" type="primary">rsmB</name>
    <name evidence="15" type="ORF">KME65_00640</name>
</gene>
<dbReference type="FunFam" id="3.40.50.150:FF:000022">
    <property type="entry name" value="Ribosomal RNA small subunit methyltransferase B"/>
    <property type="match status" value="1"/>
</dbReference>
<comment type="subcellular location">
    <subcellularLocation>
        <location evidence="2">Cytoplasm</location>
    </subcellularLocation>
</comment>
<evidence type="ECO:0000256" key="8">
    <source>
        <dbReference type="ARBA" id="ARBA00022691"/>
    </source>
</evidence>
<feature type="binding site" evidence="13">
    <location>
        <position position="329"/>
    </location>
    <ligand>
        <name>S-adenosyl-L-methionine</name>
        <dbReference type="ChEBI" id="CHEBI:59789"/>
    </ligand>
</feature>
<dbReference type="GO" id="GO:0009383">
    <property type="term" value="F:rRNA (cytosine-C5-)-methyltransferase activity"/>
    <property type="evidence" value="ECO:0007669"/>
    <property type="project" value="TreeGrafter"/>
</dbReference>
<dbReference type="Gene3D" id="1.10.940.10">
    <property type="entry name" value="NusB-like"/>
    <property type="match status" value="1"/>
</dbReference>
<dbReference type="EC" id="2.1.1.176" evidence="3"/>
<feature type="binding site" evidence="13">
    <location>
        <begin position="261"/>
        <end position="267"/>
    </location>
    <ligand>
        <name>S-adenosyl-L-methionine</name>
        <dbReference type="ChEBI" id="CHEBI:59789"/>
    </ligand>
</feature>
<dbReference type="InterPro" id="IPR035926">
    <property type="entry name" value="NusB-like_sf"/>
</dbReference>
<evidence type="ECO:0000256" key="5">
    <source>
        <dbReference type="ARBA" id="ARBA00022552"/>
    </source>
</evidence>
<dbReference type="SUPFAM" id="SSF48013">
    <property type="entry name" value="NusB-like"/>
    <property type="match status" value="1"/>
</dbReference>
<evidence type="ECO:0000256" key="12">
    <source>
        <dbReference type="ARBA" id="ARBA00047283"/>
    </source>
</evidence>
<dbReference type="Gene3D" id="3.30.70.1170">
    <property type="entry name" value="Sun protein, domain 3"/>
    <property type="match status" value="1"/>
</dbReference>
<comment type="function">
    <text evidence="1">Specifically methylates the cytosine at position 967 (m5C967) of 16S rRNA.</text>
</comment>
<evidence type="ECO:0000256" key="13">
    <source>
        <dbReference type="PROSITE-ProRule" id="PRU01023"/>
    </source>
</evidence>
<dbReference type="InterPro" id="IPR054728">
    <property type="entry name" value="RsmB-like_ferredoxin"/>
</dbReference>
<dbReference type="CDD" id="cd02440">
    <property type="entry name" value="AdoMet_MTases"/>
    <property type="match status" value="1"/>
</dbReference>
<dbReference type="AlphaFoldDB" id="A0A944M9T5"/>
<evidence type="ECO:0000256" key="4">
    <source>
        <dbReference type="ARBA" id="ARBA00022490"/>
    </source>
</evidence>
<dbReference type="Pfam" id="PF01189">
    <property type="entry name" value="Methyltr_RsmB-F"/>
    <property type="match status" value="1"/>
</dbReference>
<dbReference type="GO" id="GO:0006355">
    <property type="term" value="P:regulation of DNA-templated transcription"/>
    <property type="evidence" value="ECO:0007669"/>
    <property type="project" value="InterPro"/>
</dbReference>
<protein>
    <recommendedName>
        <fullName evidence="3">16S rRNA (cytosine(967)-C(5))-methyltransferase</fullName>
        <ecNumber evidence="3">2.1.1.176</ecNumber>
    </recommendedName>
    <alternativeName>
        <fullName evidence="10">16S rRNA m5C967 methyltransferase</fullName>
    </alternativeName>
    <alternativeName>
        <fullName evidence="11">rRNA (cytosine-C(5)-)-methyltransferase RsmB</fullName>
    </alternativeName>
</protein>
<evidence type="ECO:0000256" key="10">
    <source>
        <dbReference type="ARBA" id="ARBA00030399"/>
    </source>
</evidence>
<keyword evidence="5" id="KW-0698">rRNA processing</keyword>
<dbReference type="SUPFAM" id="SSF53335">
    <property type="entry name" value="S-adenosyl-L-methionine-dependent methyltransferases"/>
    <property type="match status" value="1"/>
</dbReference>
<dbReference type="GO" id="GO:0003723">
    <property type="term" value="F:RNA binding"/>
    <property type="evidence" value="ECO:0007669"/>
    <property type="project" value="UniProtKB-UniRule"/>
</dbReference>
<evidence type="ECO:0000256" key="2">
    <source>
        <dbReference type="ARBA" id="ARBA00004496"/>
    </source>
</evidence>
<accession>A0A944M9T5</accession>
<feature type="binding site" evidence="13">
    <location>
        <position position="284"/>
    </location>
    <ligand>
        <name>S-adenosyl-L-methionine</name>
        <dbReference type="ChEBI" id="CHEBI:59789"/>
    </ligand>
</feature>
<keyword evidence="4" id="KW-0963">Cytoplasm</keyword>
<dbReference type="NCBIfam" id="NF008149">
    <property type="entry name" value="PRK10901.1"/>
    <property type="match status" value="1"/>
</dbReference>
<feature type="domain" description="SAM-dependent MTase RsmB/NOP-type" evidence="14">
    <location>
        <begin position="171"/>
        <end position="440"/>
    </location>
</feature>
<dbReference type="NCBIfam" id="TIGR00563">
    <property type="entry name" value="rsmB"/>
    <property type="match status" value="1"/>
</dbReference>
<dbReference type="GO" id="GO:0005829">
    <property type="term" value="C:cytosol"/>
    <property type="evidence" value="ECO:0007669"/>
    <property type="project" value="TreeGrafter"/>
</dbReference>
<organism evidence="15 16">
    <name type="scientific">Candidatus Thiodiazotropha taylori</name>
    <dbReference type="NCBI Taxonomy" id="2792791"/>
    <lineage>
        <taxon>Bacteria</taxon>
        <taxon>Pseudomonadati</taxon>
        <taxon>Pseudomonadota</taxon>
        <taxon>Gammaproteobacteria</taxon>
        <taxon>Chromatiales</taxon>
        <taxon>Sedimenticolaceae</taxon>
        <taxon>Candidatus Thiodiazotropha</taxon>
    </lineage>
</organism>
<proteinExistence type="inferred from homology"/>
<comment type="catalytic activity">
    <reaction evidence="12">
        <text>cytidine(967) in 16S rRNA + S-adenosyl-L-methionine = 5-methylcytidine(967) in 16S rRNA + S-adenosyl-L-homocysteine + H(+)</text>
        <dbReference type="Rhea" id="RHEA:42748"/>
        <dbReference type="Rhea" id="RHEA-COMP:10219"/>
        <dbReference type="Rhea" id="RHEA-COMP:10220"/>
        <dbReference type="ChEBI" id="CHEBI:15378"/>
        <dbReference type="ChEBI" id="CHEBI:57856"/>
        <dbReference type="ChEBI" id="CHEBI:59789"/>
        <dbReference type="ChEBI" id="CHEBI:74483"/>
        <dbReference type="ChEBI" id="CHEBI:82748"/>
        <dbReference type="EC" id="2.1.1.176"/>
    </reaction>
</comment>
<name>A0A944M9T5_9GAMM</name>
<dbReference type="GO" id="GO:0070475">
    <property type="term" value="P:rRNA base methylation"/>
    <property type="evidence" value="ECO:0007669"/>
    <property type="project" value="TreeGrafter"/>
</dbReference>
<dbReference type="PANTHER" id="PTHR22807:SF61">
    <property type="entry name" value="NOL1_NOP2_SUN FAMILY PROTEIN _ ANTITERMINATION NUSB DOMAIN-CONTAINING PROTEIN"/>
    <property type="match status" value="1"/>
</dbReference>
<evidence type="ECO:0000256" key="9">
    <source>
        <dbReference type="ARBA" id="ARBA00022884"/>
    </source>
</evidence>
<comment type="caution">
    <text evidence="15">The sequence shown here is derived from an EMBL/GenBank/DDBJ whole genome shotgun (WGS) entry which is preliminary data.</text>
</comment>
<dbReference type="Proteomes" id="UP000770889">
    <property type="component" value="Unassembled WGS sequence"/>
</dbReference>
<dbReference type="InterPro" id="IPR004573">
    <property type="entry name" value="rRNA_ssu_MeTfrase_B"/>
</dbReference>
<feature type="active site" description="Nucleophile" evidence="13">
    <location>
        <position position="382"/>
    </location>
</feature>
<evidence type="ECO:0000256" key="6">
    <source>
        <dbReference type="ARBA" id="ARBA00022603"/>
    </source>
</evidence>
<dbReference type="InterPro" id="IPR049560">
    <property type="entry name" value="MeTrfase_RsmB-F_NOP2_cat"/>
</dbReference>
<keyword evidence="6 13" id="KW-0489">Methyltransferase</keyword>
<dbReference type="InterPro" id="IPR029063">
    <property type="entry name" value="SAM-dependent_MTases_sf"/>
</dbReference>
<feature type="binding site" evidence="13">
    <location>
        <position position="310"/>
    </location>
    <ligand>
        <name>S-adenosyl-L-methionine</name>
        <dbReference type="ChEBI" id="CHEBI:59789"/>
    </ligand>
</feature>
<evidence type="ECO:0000259" key="14">
    <source>
        <dbReference type="PROSITE" id="PS51686"/>
    </source>
</evidence>
<dbReference type="PROSITE" id="PS51686">
    <property type="entry name" value="SAM_MT_RSMB_NOP"/>
    <property type="match status" value="1"/>
</dbReference>
<comment type="similarity">
    <text evidence="13">Belongs to the class I-like SAM-binding methyltransferase superfamily. RsmB/NOP family.</text>
</comment>
<sequence length="442" mass="48879">MPAAARKLTSGDPRSVAARVLQQVLAGRSLSEQLPHFLPQLEDGRDRGLVQAICFGVMRTYHRLHYLEHQLLAKPLKARDRDIEALILMGLYQLLYLRVGDHAAVHETAGAANKLGKRWAVGLINGVLRNFLRQRERLLTDLERHPDALHAMPAWLLQAVQSQWPDSWQTRIEALNSHPPMSLRVNRQIHSRQAYLQLLRDSGIGAEPIPQVECGINLIQAVDVVDLPGFAQGHVSVQDGAAQLAAGLLDLAPGQQVLDACAAPGGKSCHMLELEPGISLTALDSDPERLQQVRENLTRLGLQATLERGDAADPGGSWAERCYDRILLDVPCSATGVIRRHPDIKYLRRESDIGSLTKLQAAILDRVWGLLKPGGRMLYATCSVLPQENELQLERFLHRQGDAQADPLDVTWGENRSVGRQIAPGEGNMDGFFYAHLVKRAS</sequence>
<keyword evidence="9 13" id="KW-0694">RNA-binding</keyword>
<evidence type="ECO:0000256" key="1">
    <source>
        <dbReference type="ARBA" id="ARBA00002724"/>
    </source>
</evidence>
<evidence type="ECO:0000313" key="15">
    <source>
        <dbReference type="EMBL" id="MBT2987447.1"/>
    </source>
</evidence>
<dbReference type="Gene3D" id="1.10.287.730">
    <property type="entry name" value="Helix hairpin bin"/>
    <property type="match status" value="1"/>
</dbReference>
<evidence type="ECO:0000256" key="3">
    <source>
        <dbReference type="ARBA" id="ARBA00012140"/>
    </source>
</evidence>
<dbReference type="PRINTS" id="PR02008">
    <property type="entry name" value="RCMTFAMILY"/>
</dbReference>
<dbReference type="EMBL" id="JAHHGM010000001">
    <property type="protein sequence ID" value="MBT2987447.1"/>
    <property type="molecule type" value="Genomic_DNA"/>
</dbReference>
<dbReference type="InterPro" id="IPR023267">
    <property type="entry name" value="RCMT"/>
</dbReference>
<evidence type="ECO:0000313" key="16">
    <source>
        <dbReference type="Proteomes" id="UP000770889"/>
    </source>
</evidence>
<dbReference type="InterPro" id="IPR006027">
    <property type="entry name" value="NusB_RsmB_TIM44"/>
</dbReference>
<reference evidence="15 16" key="1">
    <citation type="submission" date="2021-05" db="EMBL/GenBank/DDBJ databases">
        <title>Genetic and Functional Diversity in Clade A Lucinid endosymbionts from the Bahamas.</title>
        <authorList>
            <person name="Giani N.M."/>
            <person name="Engel A.S."/>
            <person name="Campbell B.J."/>
        </authorList>
    </citation>
    <scope>NUCLEOTIDE SEQUENCE [LARGE SCALE GENOMIC DNA]</scope>
    <source>
        <strain evidence="15">LUC16012Gg_MoonRockCtena</strain>
    </source>
</reference>